<dbReference type="AlphaFoldDB" id="A0A1I6GNC9"/>
<dbReference type="InterPro" id="IPR007833">
    <property type="entry name" value="Capsule_polysaccharide_synth"/>
</dbReference>
<proteinExistence type="predicted"/>
<dbReference type="CDD" id="cd16439">
    <property type="entry name" value="beta_Kdo_transferase_KpsC_2"/>
    <property type="match status" value="1"/>
</dbReference>
<dbReference type="STRING" id="390270.SAMN04488005_1924"/>
<protein>
    <submittedName>
        <fullName evidence="1">Capsular polysaccharide export protein</fullName>
    </submittedName>
</protein>
<dbReference type="CDD" id="cd16440">
    <property type="entry name" value="beta_Kdo_transferase_KpsC_1"/>
    <property type="match status" value="1"/>
</dbReference>
<dbReference type="EMBL" id="FOYP01000001">
    <property type="protein sequence ID" value="SFR43567.1"/>
    <property type="molecule type" value="Genomic_DNA"/>
</dbReference>
<dbReference type="GO" id="GO:0015774">
    <property type="term" value="P:polysaccharide transport"/>
    <property type="evidence" value="ECO:0007669"/>
    <property type="project" value="InterPro"/>
</dbReference>
<dbReference type="GO" id="GO:0000271">
    <property type="term" value="P:polysaccharide biosynthetic process"/>
    <property type="evidence" value="ECO:0007669"/>
    <property type="project" value="InterPro"/>
</dbReference>
<evidence type="ECO:0000313" key="1">
    <source>
        <dbReference type="EMBL" id="SFR43567.1"/>
    </source>
</evidence>
<dbReference type="Proteomes" id="UP000199478">
    <property type="component" value="Unassembled WGS sequence"/>
</dbReference>
<gene>
    <name evidence="1" type="ORF">SAMN04488005_1924</name>
</gene>
<dbReference type="Pfam" id="PF05159">
    <property type="entry name" value="Capsule_synth"/>
    <property type="match status" value="3"/>
</dbReference>
<keyword evidence="2" id="KW-1185">Reference proteome</keyword>
<organism evidence="1 2">
    <name type="scientific">Yoonia tamlensis</name>
    <dbReference type="NCBI Taxonomy" id="390270"/>
    <lineage>
        <taxon>Bacteria</taxon>
        <taxon>Pseudomonadati</taxon>
        <taxon>Pseudomonadota</taxon>
        <taxon>Alphaproteobacteria</taxon>
        <taxon>Rhodobacterales</taxon>
        <taxon>Paracoccaceae</taxon>
        <taxon>Yoonia</taxon>
    </lineage>
</organism>
<name>A0A1I6GNC9_9RHOB</name>
<accession>A0A1I6GNC9</accession>
<reference evidence="2" key="1">
    <citation type="submission" date="2016-10" db="EMBL/GenBank/DDBJ databases">
        <authorList>
            <person name="Varghese N."/>
            <person name="Submissions S."/>
        </authorList>
    </citation>
    <scope>NUCLEOTIDE SEQUENCE [LARGE SCALE GENOMIC DNA]</scope>
    <source>
        <strain evidence="2">DSM 26879</strain>
    </source>
</reference>
<sequence>MPDRKNLFVYNGGLLTKGRVRRIIELAGYEIRLGVPAEGDQVGVWGHSPTAPRGEAVAGRKDSPIVRVEDSFLRSVRLGRDGDAPIGLNIDTRGVHFDPSVPSDLETILNEDPLDNTALLNRARAGIALLKSAHLSKYNAFDPALPTPEAGYVLVIDQTRKDASIKASGADSNTFREMLFFALTEHPGARIVIKTHPETVAGHRTGYFTEKDCDSRIELCDAPLSPWALLEGAIAVYTVTSQLGFEAILAGHKPVVFGQPFYMGWGLTDDRKPLQRRQRNLTRAQLFAGAMLIYPKWYDPFHDRLCSFEEASVTLAAAARAWRDDHNGWVAANMRLWKRKPLQDLFGAHKRVIFAKGARAAQRANKTNRRLMRWASTGATDATLVEDGFLRSRGLGADLVAPLSLVLDDIGIYYDATRPSALENLINGADDLSDGDRARAQALITRLLDARLTKYNLSKPATVDLPKGRRILVPGQVEDDASIRLGCTDVATNRDLLRAARAANPAAIIAYKPHPDVEAGLRPGAVPDALQWADVVLQDADPLAALEQADAVWTMTSLIGFEALLRGKQVTCLGMPFYAGWGLTDDRAMPIARRHAQVDLIALTHAALISYPRYFDPLTGLPCPVEVIVDRLANDDIPDASALNRSLAKLQGVFASAAPLWRRR</sequence>
<evidence type="ECO:0000313" key="2">
    <source>
        <dbReference type="Proteomes" id="UP000199478"/>
    </source>
</evidence>